<reference evidence="7 8" key="1">
    <citation type="journal article" date="2016" name="Genome Biol. Evol.">
        <title>Divergent and convergent evolution of fungal pathogenicity.</title>
        <authorList>
            <person name="Shang Y."/>
            <person name="Xiao G."/>
            <person name="Zheng P."/>
            <person name="Cen K."/>
            <person name="Zhan S."/>
            <person name="Wang C."/>
        </authorList>
    </citation>
    <scope>NUCLEOTIDE SEQUENCE [LARGE SCALE GENOMIC DNA]</scope>
    <source>
        <strain evidence="7 8">RCEF 4871</strain>
    </source>
</reference>
<evidence type="ECO:0000256" key="3">
    <source>
        <dbReference type="ARBA" id="ARBA00022692"/>
    </source>
</evidence>
<evidence type="ECO:0000256" key="1">
    <source>
        <dbReference type="ARBA" id="ARBA00004141"/>
    </source>
</evidence>
<keyword evidence="5 6" id="KW-0472">Membrane</keyword>
<dbReference type="GO" id="GO:0042910">
    <property type="term" value="F:xenobiotic transmembrane transporter activity"/>
    <property type="evidence" value="ECO:0007669"/>
    <property type="project" value="InterPro"/>
</dbReference>
<dbReference type="Proteomes" id="UP000243498">
    <property type="component" value="Unassembled WGS sequence"/>
</dbReference>
<feature type="transmembrane region" description="Helical" evidence="6">
    <location>
        <begin position="329"/>
        <end position="347"/>
    </location>
</feature>
<feature type="transmembrane region" description="Helical" evidence="6">
    <location>
        <begin position="504"/>
        <end position="525"/>
    </location>
</feature>
<dbReference type="EMBL" id="AZHC01000013">
    <property type="protein sequence ID" value="OAA42762.1"/>
    <property type="molecule type" value="Genomic_DNA"/>
</dbReference>
<dbReference type="OMA" id="AFVWANA"/>
<evidence type="ECO:0000256" key="4">
    <source>
        <dbReference type="ARBA" id="ARBA00022989"/>
    </source>
</evidence>
<name>A0A167DRI5_METRR</name>
<dbReference type="AlphaFoldDB" id="A0A167DRI5"/>
<dbReference type="Pfam" id="PF01554">
    <property type="entry name" value="MatE"/>
    <property type="match status" value="2"/>
</dbReference>
<accession>A0A167DRI5</accession>
<evidence type="ECO:0000313" key="7">
    <source>
        <dbReference type="EMBL" id="OAA42762.1"/>
    </source>
</evidence>
<dbReference type="InterPro" id="IPR045069">
    <property type="entry name" value="MATE_euk"/>
</dbReference>
<keyword evidence="8" id="KW-1185">Reference proteome</keyword>
<dbReference type="GO" id="GO:0015297">
    <property type="term" value="F:antiporter activity"/>
    <property type="evidence" value="ECO:0007669"/>
    <property type="project" value="InterPro"/>
</dbReference>
<organism evidence="7 8">
    <name type="scientific">Metarhizium rileyi (strain RCEF 4871)</name>
    <name type="common">Nomuraea rileyi</name>
    <dbReference type="NCBI Taxonomy" id="1649241"/>
    <lineage>
        <taxon>Eukaryota</taxon>
        <taxon>Fungi</taxon>
        <taxon>Dikarya</taxon>
        <taxon>Ascomycota</taxon>
        <taxon>Pezizomycotina</taxon>
        <taxon>Sordariomycetes</taxon>
        <taxon>Hypocreomycetidae</taxon>
        <taxon>Hypocreales</taxon>
        <taxon>Clavicipitaceae</taxon>
        <taxon>Metarhizium</taxon>
    </lineage>
</organism>
<feature type="transmembrane region" description="Helical" evidence="6">
    <location>
        <begin position="385"/>
        <end position="409"/>
    </location>
</feature>
<dbReference type="PANTHER" id="PTHR11206">
    <property type="entry name" value="MULTIDRUG RESISTANCE PROTEIN"/>
    <property type="match status" value="1"/>
</dbReference>
<dbReference type="GO" id="GO:1990961">
    <property type="term" value="P:xenobiotic detoxification by transmembrane export across the plasma membrane"/>
    <property type="evidence" value="ECO:0007669"/>
    <property type="project" value="InterPro"/>
</dbReference>
<sequence length="664" mass="71660">MPNGQDSVTLHRLVPAKPIYSGHTCNVPISMLATDSSGGLRTQECLRNRAADAQPTPYQQHQARLLAYRGSADNTATTMPGSDVDNGKQCAQMPQANGTMARHGLVSKTLTRPSGFEQPKRHTLYSKQCDGRKGHSFFVRFWGPLFRRPVRISDDEVLVPDGPAETSPLLQSSHDTPDTTVVPAGCVQERREVAVLTDEDAGTWLQETNVIAVYAAPLVITYLLQYSIDMLSVMAVGRMGTIEIGAVSLANMSAGITCWAPVQGLATSLDTLCAQAHGSGRKQLVGLYCQRVSLLLLCFSVPICVLWIYSEPVIAHLVPDARSAQLASLYLKLMIFAIPGYIVFEVGKRFLQAQGLFRITTYILVIAASCHVVLIHMLVGKLGFLGAPIAVIVTRTVLPVLLVLFVVFLDGSQCWGGFSKRAFNNWVMMLYLAVPGMVMVEAEWVAFEMMLIASSYFGTDYLAAQSILASIGVIFYQVPFAVSIAASTRVACLIGAGLVDAARVAAKVTIVASFVIGLATFAVFICLKSRLPFLFTQDSTVAELVRDVLPVLGIMKLASSHASVSHGLLRGIGRQSIGGPANLFAYYLVALPSAAGLGFGLDLKVTGLFIGFTIGLFVVSLVEYAYLYWFDWHTALVSNATLGLSVRRKIIGGSWRIAAHDAGI</sequence>
<feature type="transmembrane region" description="Helical" evidence="6">
    <location>
        <begin position="584"/>
        <end position="601"/>
    </location>
</feature>
<protein>
    <submittedName>
        <fullName evidence="7">Multi antimicrobial extrusion protein</fullName>
    </submittedName>
</protein>
<dbReference type="GO" id="GO:0016020">
    <property type="term" value="C:membrane"/>
    <property type="evidence" value="ECO:0007669"/>
    <property type="project" value="UniProtKB-SubCell"/>
</dbReference>
<comment type="subcellular location">
    <subcellularLocation>
        <location evidence="1">Membrane</location>
        <topology evidence="1">Multi-pass membrane protein</topology>
    </subcellularLocation>
</comment>
<evidence type="ECO:0000256" key="2">
    <source>
        <dbReference type="ARBA" id="ARBA00010199"/>
    </source>
</evidence>
<dbReference type="NCBIfam" id="TIGR00797">
    <property type="entry name" value="matE"/>
    <property type="match status" value="1"/>
</dbReference>
<comment type="caution">
    <text evidence="7">The sequence shown here is derived from an EMBL/GenBank/DDBJ whole genome shotgun (WGS) entry which is preliminary data.</text>
</comment>
<evidence type="ECO:0000256" key="6">
    <source>
        <dbReference type="SAM" id="Phobius"/>
    </source>
</evidence>
<feature type="transmembrane region" description="Helical" evidence="6">
    <location>
        <begin position="359"/>
        <end position="379"/>
    </location>
</feature>
<feature type="transmembrane region" description="Helical" evidence="6">
    <location>
        <begin position="429"/>
        <end position="447"/>
    </location>
</feature>
<feature type="transmembrane region" description="Helical" evidence="6">
    <location>
        <begin position="467"/>
        <end position="492"/>
    </location>
</feature>
<gene>
    <name evidence="7" type="ORF">NOR_04893</name>
</gene>
<evidence type="ECO:0000256" key="5">
    <source>
        <dbReference type="ARBA" id="ARBA00023136"/>
    </source>
</evidence>
<dbReference type="OrthoDB" id="2126698at2759"/>
<proteinExistence type="inferred from homology"/>
<keyword evidence="4 6" id="KW-1133">Transmembrane helix</keyword>
<dbReference type="InterPro" id="IPR002528">
    <property type="entry name" value="MATE_fam"/>
</dbReference>
<comment type="similarity">
    <text evidence="2">Belongs to the multi antimicrobial extrusion (MATE) (TC 2.A.66.1) family.</text>
</comment>
<dbReference type="STRING" id="1081105.A0A167DRI5"/>
<feature type="transmembrane region" description="Helical" evidence="6">
    <location>
        <begin position="292"/>
        <end position="309"/>
    </location>
</feature>
<feature type="transmembrane region" description="Helical" evidence="6">
    <location>
        <begin position="608"/>
        <end position="629"/>
    </location>
</feature>
<keyword evidence="3 6" id="KW-0812">Transmembrane</keyword>
<evidence type="ECO:0000313" key="8">
    <source>
        <dbReference type="Proteomes" id="UP000243498"/>
    </source>
</evidence>
<dbReference type="CDD" id="cd13132">
    <property type="entry name" value="MATE_eukaryotic"/>
    <property type="match status" value="1"/>
</dbReference>